<dbReference type="EMBL" id="MU007017">
    <property type="protein sequence ID" value="KAF2434242.1"/>
    <property type="molecule type" value="Genomic_DNA"/>
</dbReference>
<accession>A0A9P4U2S2</accession>
<gene>
    <name evidence="1" type="ORF">EJ08DRAFT_497291</name>
</gene>
<comment type="caution">
    <text evidence="1">The sequence shown here is derived from an EMBL/GenBank/DDBJ whole genome shotgun (WGS) entry which is preliminary data.</text>
</comment>
<dbReference type="Proteomes" id="UP000800235">
    <property type="component" value="Unassembled WGS sequence"/>
</dbReference>
<sequence>MELHRECQRGHDESRMLCPRLKFADILFGPPTTYRPFIKHIAVGSIGSHDTFRHMGRYLRQARCITDHFPSLEDLTYVVVTETPWLYEELASDHESLCCIEGEKGGEGEAYRMRVRGLMGKMMGMDKGVPKPLHFDFTISLWECECTAVDEIMKHVQLLNRVFPSEMKTFKAIVKGVK</sequence>
<proteinExistence type="predicted"/>
<reference evidence="1" key="1">
    <citation type="journal article" date="2020" name="Stud. Mycol.">
        <title>101 Dothideomycetes genomes: a test case for predicting lifestyles and emergence of pathogens.</title>
        <authorList>
            <person name="Haridas S."/>
            <person name="Albert R."/>
            <person name="Binder M."/>
            <person name="Bloem J."/>
            <person name="Labutti K."/>
            <person name="Salamov A."/>
            <person name="Andreopoulos B."/>
            <person name="Baker S."/>
            <person name="Barry K."/>
            <person name="Bills G."/>
            <person name="Bluhm B."/>
            <person name="Cannon C."/>
            <person name="Castanera R."/>
            <person name="Culley D."/>
            <person name="Daum C."/>
            <person name="Ezra D."/>
            <person name="Gonzalez J."/>
            <person name="Henrissat B."/>
            <person name="Kuo A."/>
            <person name="Liang C."/>
            <person name="Lipzen A."/>
            <person name="Lutzoni F."/>
            <person name="Magnuson J."/>
            <person name="Mondo S."/>
            <person name="Nolan M."/>
            <person name="Ohm R."/>
            <person name="Pangilinan J."/>
            <person name="Park H.-J."/>
            <person name="Ramirez L."/>
            <person name="Alfaro M."/>
            <person name="Sun H."/>
            <person name="Tritt A."/>
            <person name="Yoshinaga Y."/>
            <person name="Zwiers L.-H."/>
            <person name="Turgeon B."/>
            <person name="Goodwin S."/>
            <person name="Spatafora J."/>
            <person name="Crous P."/>
            <person name="Grigoriev I."/>
        </authorList>
    </citation>
    <scope>NUCLEOTIDE SEQUENCE</scope>
    <source>
        <strain evidence="1">CBS 130266</strain>
    </source>
</reference>
<name>A0A9P4U2S2_9PEZI</name>
<keyword evidence="2" id="KW-1185">Reference proteome</keyword>
<evidence type="ECO:0000313" key="1">
    <source>
        <dbReference type="EMBL" id="KAF2434242.1"/>
    </source>
</evidence>
<dbReference type="AlphaFoldDB" id="A0A9P4U2S2"/>
<organism evidence="1 2">
    <name type="scientific">Tothia fuscella</name>
    <dbReference type="NCBI Taxonomy" id="1048955"/>
    <lineage>
        <taxon>Eukaryota</taxon>
        <taxon>Fungi</taxon>
        <taxon>Dikarya</taxon>
        <taxon>Ascomycota</taxon>
        <taxon>Pezizomycotina</taxon>
        <taxon>Dothideomycetes</taxon>
        <taxon>Pleosporomycetidae</taxon>
        <taxon>Venturiales</taxon>
        <taxon>Cylindrosympodiaceae</taxon>
        <taxon>Tothia</taxon>
    </lineage>
</organism>
<protein>
    <submittedName>
        <fullName evidence="1">Uncharacterized protein</fullName>
    </submittedName>
</protein>
<evidence type="ECO:0000313" key="2">
    <source>
        <dbReference type="Proteomes" id="UP000800235"/>
    </source>
</evidence>